<dbReference type="SUPFAM" id="SSF51197">
    <property type="entry name" value="Clavaminate synthase-like"/>
    <property type="match status" value="1"/>
</dbReference>
<dbReference type="OrthoDB" id="479699at2"/>
<accession>A0A547EAP8</accession>
<dbReference type="RefSeq" id="WP_075270689.1">
    <property type="nucleotide sequence ID" value="NZ_CP017484.1"/>
</dbReference>
<dbReference type="Proteomes" id="UP000318394">
    <property type="component" value="Unassembled WGS sequence"/>
</dbReference>
<name>A0A547EAP8_MANHA</name>
<reference evidence="4 5" key="1">
    <citation type="journal article" date="2019" name="Vet. Microbiol.">
        <title>Genetic characterization of susceptible and multi-drug resistant Mannheimia haemolytica isolated from high-risk stocker calves prior to and after antimicrobial metaphylaxis.</title>
        <authorList>
            <person name="Snyder E.R."/>
            <person name="Alvarez-Narvaez S."/>
            <person name="Credille B.C."/>
        </authorList>
    </citation>
    <scope>NUCLEOTIDE SEQUENCE [LARGE SCALE GENOMIC DNA]</scope>
    <source>
        <strain evidence="3 4">UGA-R5-128-1</strain>
        <strain evidence="2 5">UGA-R7-163-1</strain>
    </source>
</reference>
<comment type="caution">
    <text evidence="3">The sequence shown here is derived from an EMBL/GenBank/DDBJ whole genome shotgun (WGS) entry which is preliminary data.</text>
</comment>
<gene>
    <name evidence="3" type="ORF">FEA53_12060</name>
    <name evidence="2" type="ORF">FEB89_04880</name>
</gene>
<evidence type="ECO:0000313" key="5">
    <source>
        <dbReference type="Proteomes" id="UP000318394"/>
    </source>
</evidence>
<evidence type="ECO:0000313" key="4">
    <source>
        <dbReference type="Proteomes" id="UP000315164"/>
    </source>
</evidence>
<protein>
    <recommendedName>
        <fullName evidence="1">JmjC domain-containing protein</fullName>
    </recommendedName>
</protein>
<keyword evidence="5" id="KW-1185">Reference proteome</keyword>
<feature type="domain" description="JmjC" evidence="1">
    <location>
        <begin position="42"/>
        <end position="105"/>
    </location>
</feature>
<sequence>MYYSPKDYLEEYNDLGTIRYKFQEENLYGFLRDGATLVANGIVNEPSVDCFSQEIAQFTGCHIFSSLYIAFNTQRSFKSHWDSRDIFAVQMQGKKRWIIHTPTFKKTIVYAS</sequence>
<organism evidence="3 4">
    <name type="scientific">Mannheimia haemolytica</name>
    <name type="common">Pasteurella haemolytica</name>
    <dbReference type="NCBI Taxonomy" id="75985"/>
    <lineage>
        <taxon>Bacteria</taxon>
        <taxon>Pseudomonadati</taxon>
        <taxon>Pseudomonadota</taxon>
        <taxon>Gammaproteobacteria</taxon>
        <taxon>Pasteurellales</taxon>
        <taxon>Pasteurellaceae</taxon>
        <taxon>Mannheimia</taxon>
    </lineage>
</organism>
<proteinExistence type="predicted"/>
<dbReference type="Proteomes" id="UP000315164">
    <property type="component" value="Unassembled WGS sequence"/>
</dbReference>
<dbReference type="Gene3D" id="2.60.120.650">
    <property type="entry name" value="Cupin"/>
    <property type="match status" value="1"/>
</dbReference>
<dbReference type="Pfam" id="PF08007">
    <property type="entry name" value="JmjC_2"/>
    <property type="match status" value="1"/>
</dbReference>
<evidence type="ECO:0000313" key="2">
    <source>
        <dbReference type="EMBL" id="TRB38832.1"/>
    </source>
</evidence>
<evidence type="ECO:0000313" key="3">
    <source>
        <dbReference type="EMBL" id="TRB72421.1"/>
    </source>
</evidence>
<dbReference type="EMBL" id="VAJI01000006">
    <property type="protein sequence ID" value="TRB38832.1"/>
    <property type="molecule type" value="Genomic_DNA"/>
</dbReference>
<evidence type="ECO:0000259" key="1">
    <source>
        <dbReference type="Pfam" id="PF08007"/>
    </source>
</evidence>
<dbReference type="InterPro" id="IPR003347">
    <property type="entry name" value="JmjC_dom"/>
</dbReference>
<dbReference type="EMBL" id="VAJB01000037">
    <property type="protein sequence ID" value="TRB72421.1"/>
    <property type="molecule type" value="Genomic_DNA"/>
</dbReference>
<dbReference type="AlphaFoldDB" id="A0A547EAP8"/>